<evidence type="ECO:0000259" key="3">
    <source>
        <dbReference type="Pfam" id="PF00685"/>
    </source>
</evidence>
<feature type="domain" description="Sulfotransferase" evidence="3">
    <location>
        <begin position="5"/>
        <end position="183"/>
    </location>
</feature>
<organism evidence="4 5">
    <name type="scientific">Salinibacter ruber</name>
    <dbReference type="NCBI Taxonomy" id="146919"/>
    <lineage>
        <taxon>Bacteria</taxon>
        <taxon>Pseudomonadati</taxon>
        <taxon>Rhodothermota</taxon>
        <taxon>Rhodothermia</taxon>
        <taxon>Rhodothermales</taxon>
        <taxon>Salinibacteraceae</taxon>
        <taxon>Salinibacter</taxon>
    </lineage>
</organism>
<dbReference type="AlphaFoldDB" id="A0A9X2Q9G0"/>
<gene>
    <name evidence="4" type="ORF">GGP61_003526</name>
</gene>
<dbReference type="GO" id="GO:0008146">
    <property type="term" value="F:sulfotransferase activity"/>
    <property type="evidence" value="ECO:0007669"/>
    <property type="project" value="InterPro"/>
</dbReference>
<accession>A0A9X2Q9G0</accession>
<dbReference type="InterPro" id="IPR027417">
    <property type="entry name" value="P-loop_NTPase"/>
</dbReference>
<dbReference type="PANTHER" id="PTHR10605">
    <property type="entry name" value="HEPARAN SULFATE SULFOTRANSFERASE"/>
    <property type="match status" value="1"/>
</dbReference>
<comment type="caution">
    <text evidence="4">The sequence shown here is derived from an EMBL/GenBank/DDBJ whole genome shotgun (WGS) entry which is preliminary data.</text>
</comment>
<evidence type="ECO:0000313" key="4">
    <source>
        <dbReference type="EMBL" id="MCS3711891.1"/>
    </source>
</evidence>
<name>A0A9X2Q9G0_9BACT</name>
<proteinExistence type="predicted"/>
<keyword evidence="2" id="KW-0325">Glycoprotein</keyword>
<dbReference type="EMBL" id="JANUAE010000019">
    <property type="protein sequence ID" value="MCS3711891.1"/>
    <property type="molecule type" value="Genomic_DNA"/>
</dbReference>
<dbReference type="Gene3D" id="3.40.50.300">
    <property type="entry name" value="P-loop containing nucleotide triphosphate hydrolases"/>
    <property type="match status" value="1"/>
</dbReference>
<evidence type="ECO:0000256" key="1">
    <source>
        <dbReference type="ARBA" id="ARBA00022679"/>
    </source>
</evidence>
<reference evidence="4" key="1">
    <citation type="submission" date="2022-08" db="EMBL/GenBank/DDBJ databases">
        <title>Genomic Encyclopedia of Type Strains, Phase V (KMG-V): Genome sequencing to study the core and pangenomes of soil and plant-associated prokaryotes.</title>
        <authorList>
            <person name="Whitman W."/>
        </authorList>
    </citation>
    <scope>NUCLEOTIDE SEQUENCE</scope>
    <source>
        <strain evidence="4">SP3049</strain>
    </source>
</reference>
<evidence type="ECO:0000256" key="2">
    <source>
        <dbReference type="ARBA" id="ARBA00023180"/>
    </source>
</evidence>
<sequence length="290" mass="34069">MPLPTFLLCGAQKAGTTALYEALRTHPDVCMSRPKETEFFNWRYRRGWEWFATHFDHHDGEAAIGEASTRTMPTPEAPERIAERLSEVKLIFVLRDPAERAHSAFWYYVEQGILCQGADFSAFIRNEGHPLRQEIMLYGDYYQHLDRFLQVFDHSQFLLIRHRDLLEEMRTELKRTLRFVGGDPADLGSKSVSTRSNTTRYPRSQLLHGLARRVWKPMDRLVSHWAPGVAKKIRHVGKQWSLGADRPSLTSADRSYLWRRYESMTHELERRFDLDLRHWGPQQETVRSRA</sequence>
<dbReference type="RefSeq" id="WP_259124603.1">
    <property type="nucleotide sequence ID" value="NZ_JANUAE010000019.1"/>
</dbReference>
<dbReference type="SUPFAM" id="SSF52540">
    <property type="entry name" value="P-loop containing nucleoside triphosphate hydrolases"/>
    <property type="match status" value="1"/>
</dbReference>
<keyword evidence="1" id="KW-0808">Transferase</keyword>
<dbReference type="Pfam" id="PF00685">
    <property type="entry name" value="Sulfotransfer_1"/>
    <property type="match status" value="1"/>
</dbReference>
<dbReference type="PANTHER" id="PTHR10605:SF56">
    <property type="entry name" value="BIFUNCTIONAL HEPARAN SULFATE N-DEACETYLASE_N-SULFOTRANSFERASE"/>
    <property type="match status" value="1"/>
</dbReference>
<dbReference type="InterPro" id="IPR037359">
    <property type="entry name" value="NST/OST"/>
</dbReference>
<dbReference type="InterPro" id="IPR000863">
    <property type="entry name" value="Sulfotransferase_dom"/>
</dbReference>
<dbReference type="Proteomes" id="UP001155057">
    <property type="component" value="Unassembled WGS sequence"/>
</dbReference>
<protein>
    <recommendedName>
        <fullName evidence="3">Sulfotransferase domain-containing protein</fullName>
    </recommendedName>
</protein>
<evidence type="ECO:0000313" key="5">
    <source>
        <dbReference type="Proteomes" id="UP001155057"/>
    </source>
</evidence>